<evidence type="ECO:0000313" key="6">
    <source>
        <dbReference type="Proteomes" id="UP001341840"/>
    </source>
</evidence>
<keyword evidence="2" id="KW-0645">Protease</keyword>
<evidence type="ECO:0000256" key="1">
    <source>
        <dbReference type="ARBA" id="ARBA00009085"/>
    </source>
</evidence>
<feature type="compositionally biased region" description="Acidic residues" evidence="3">
    <location>
        <begin position="151"/>
        <end position="168"/>
    </location>
</feature>
<keyword evidence="2" id="KW-0833">Ubl conjugation pathway</keyword>
<dbReference type="InterPro" id="IPR001394">
    <property type="entry name" value="Peptidase_C19_UCH"/>
</dbReference>
<feature type="compositionally biased region" description="Basic and acidic residues" evidence="3">
    <location>
        <begin position="1"/>
        <end position="10"/>
    </location>
</feature>
<keyword evidence="6" id="KW-1185">Reference proteome</keyword>
<evidence type="ECO:0000256" key="2">
    <source>
        <dbReference type="RuleBase" id="RU366025"/>
    </source>
</evidence>
<dbReference type="EC" id="3.4.19.12" evidence="2"/>
<dbReference type="Gene3D" id="3.90.70.10">
    <property type="entry name" value="Cysteine proteinases"/>
    <property type="match status" value="1"/>
</dbReference>
<sequence length="649" mass="72160">MAKRSKNEIRRQRRGKSAATRRPSAAARKRNAPDEDDDDQDSPPPPPPRPLPPPTAPAPPSSATPQEPLPLPPPPGFEDVNPIYDAEVFKNLEPLRTVKPSESSSSLLVTDLSGKEYMNSSIQDSALPCSTISIPKFPELDELLEPEEIGLIDNSSSDDYDNSDEDDKDDPHTPRGAFEDDDDLYRYKMFMLQQNYYSEICENEILDIPVPTRLTIKFDGGSQQQQGAAEPESSRAADSCSDDPSSPTVGAGLYNEGMTCYVNVILQCLTHTVPFVHAIRSCNHPDPCECIAYHIQSGSYCAICALRDHINASLQTPRHPVRPTRLADNLNYFSPEFRKGKQEDSHEFMLAVFDRITACFPKEVANPVDTVFGGELVSRLTCCNCAKGSDKPEPLTGLNLEIENVESVKGALDSFTQVEKVEATCENCREHGIKEKQLFLSKTPQILVLQLKRFKKDERRSTYTKIDKLVSYQSALDLKEYTPGKVENVKFKYDLYAVVVHSGKLSSGHYYCYVRTDENNWHKLDDLQVSGVNEEEALDNELAYLLFYAQHGTPWFVSSVIGGKPVDAKPEQENAMDACNENAAKDDAQEKVDDHGDHMDACNENAATDHTQEKVFDDDPMDAYNESGGTGTPDEELTDEGSPCGQKNL</sequence>
<feature type="domain" description="USP" evidence="4">
    <location>
        <begin position="251"/>
        <end position="551"/>
    </location>
</feature>
<keyword evidence="2" id="KW-0788">Thiol protease</keyword>
<feature type="compositionally biased region" description="Basic and acidic residues" evidence="3">
    <location>
        <begin position="586"/>
        <end position="601"/>
    </location>
</feature>
<dbReference type="PANTHER" id="PTHR24006">
    <property type="entry name" value="UBIQUITIN CARBOXYL-TERMINAL HYDROLASE"/>
    <property type="match status" value="1"/>
</dbReference>
<dbReference type="InterPro" id="IPR050164">
    <property type="entry name" value="Peptidase_C19"/>
</dbReference>
<dbReference type="PANTHER" id="PTHR24006:SF747">
    <property type="entry name" value="UBIQUITIN CARBOXYL-TERMINAL HYDROLASE 20"/>
    <property type="match status" value="1"/>
</dbReference>
<evidence type="ECO:0000313" key="5">
    <source>
        <dbReference type="EMBL" id="MED6161068.1"/>
    </source>
</evidence>
<feature type="compositionally biased region" description="Low complexity" evidence="3">
    <location>
        <begin position="234"/>
        <end position="247"/>
    </location>
</feature>
<dbReference type="PROSITE" id="PS00972">
    <property type="entry name" value="USP_1"/>
    <property type="match status" value="1"/>
</dbReference>
<dbReference type="InterPro" id="IPR028889">
    <property type="entry name" value="USP"/>
</dbReference>
<feature type="region of interest" description="Disordered" evidence="3">
    <location>
        <begin position="1"/>
        <end position="82"/>
    </location>
</feature>
<dbReference type="InterPro" id="IPR018200">
    <property type="entry name" value="USP_CS"/>
</dbReference>
<evidence type="ECO:0000259" key="4">
    <source>
        <dbReference type="PROSITE" id="PS50235"/>
    </source>
</evidence>
<dbReference type="Pfam" id="PF00443">
    <property type="entry name" value="UCH"/>
    <property type="match status" value="1"/>
</dbReference>
<feature type="region of interest" description="Disordered" evidence="3">
    <location>
        <begin position="151"/>
        <end position="180"/>
    </location>
</feature>
<evidence type="ECO:0000256" key="3">
    <source>
        <dbReference type="SAM" id="MobiDB-lite"/>
    </source>
</evidence>
<feature type="compositionally biased region" description="Low complexity" evidence="3">
    <location>
        <begin position="17"/>
        <end position="26"/>
    </location>
</feature>
<dbReference type="Proteomes" id="UP001341840">
    <property type="component" value="Unassembled WGS sequence"/>
</dbReference>
<dbReference type="EMBL" id="JASCZI010121296">
    <property type="protein sequence ID" value="MED6161068.1"/>
    <property type="molecule type" value="Genomic_DNA"/>
</dbReference>
<organism evidence="5 6">
    <name type="scientific">Stylosanthes scabra</name>
    <dbReference type="NCBI Taxonomy" id="79078"/>
    <lineage>
        <taxon>Eukaryota</taxon>
        <taxon>Viridiplantae</taxon>
        <taxon>Streptophyta</taxon>
        <taxon>Embryophyta</taxon>
        <taxon>Tracheophyta</taxon>
        <taxon>Spermatophyta</taxon>
        <taxon>Magnoliopsida</taxon>
        <taxon>eudicotyledons</taxon>
        <taxon>Gunneridae</taxon>
        <taxon>Pentapetalae</taxon>
        <taxon>rosids</taxon>
        <taxon>fabids</taxon>
        <taxon>Fabales</taxon>
        <taxon>Fabaceae</taxon>
        <taxon>Papilionoideae</taxon>
        <taxon>50 kb inversion clade</taxon>
        <taxon>dalbergioids sensu lato</taxon>
        <taxon>Dalbergieae</taxon>
        <taxon>Pterocarpus clade</taxon>
        <taxon>Stylosanthes</taxon>
    </lineage>
</organism>
<comment type="catalytic activity">
    <reaction evidence="2">
        <text>Thiol-dependent hydrolysis of ester, thioester, amide, peptide and isopeptide bonds formed by the C-terminal Gly of ubiquitin (a 76-residue protein attached to proteins as an intracellular targeting signal).</text>
        <dbReference type="EC" id="3.4.19.12"/>
    </reaction>
</comment>
<gene>
    <name evidence="5" type="ORF">PIB30_057290</name>
</gene>
<feature type="region of interest" description="Disordered" evidence="3">
    <location>
        <begin position="220"/>
        <end position="248"/>
    </location>
</feature>
<feature type="region of interest" description="Disordered" evidence="3">
    <location>
        <begin position="586"/>
        <end position="649"/>
    </location>
</feature>
<feature type="compositionally biased region" description="Pro residues" evidence="3">
    <location>
        <begin position="42"/>
        <end position="76"/>
    </location>
</feature>
<proteinExistence type="inferred from homology"/>
<name>A0ABU6UML7_9FABA</name>
<keyword evidence="2" id="KW-0378">Hydrolase</keyword>
<dbReference type="PROSITE" id="PS00973">
    <property type="entry name" value="USP_2"/>
    <property type="match status" value="1"/>
</dbReference>
<dbReference type="InterPro" id="IPR038765">
    <property type="entry name" value="Papain-like_cys_pep_sf"/>
</dbReference>
<comment type="similarity">
    <text evidence="1 2">Belongs to the peptidase C19 family.</text>
</comment>
<dbReference type="SUPFAM" id="SSF54001">
    <property type="entry name" value="Cysteine proteinases"/>
    <property type="match status" value="1"/>
</dbReference>
<protein>
    <recommendedName>
        <fullName evidence="2">Ubiquitin carboxyl-terminal hydrolase</fullName>
        <ecNumber evidence="2">3.4.19.12</ecNumber>
    </recommendedName>
</protein>
<comment type="function">
    <text evidence="2">Recognizes and hydrolyzes the peptide bond at the C-terminal Gly of ubiquitin. Involved in the processing of poly-ubiquitin precursors as well as that of ubiquitinated proteins.</text>
</comment>
<accession>A0ABU6UML7</accession>
<reference evidence="5 6" key="1">
    <citation type="journal article" date="2023" name="Plants (Basel)">
        <title>Bridging the Gap: Combining Genomics and Transcriptomics Approaches to Understand Stylosanthes scabra, an Orphan Legume from the Brazilian Caatinga.</title>
        <authorList>
            <person name="Ferreira-Neto J.R.C."/>
            <person name="da Silva M.D."/>
            <person name="Binneck E."/>
            <person name="de Melo N.F."/>
            <person name="da Silva R.H."/>
            <person name="de Melo A.L.T.M."/>
            <person name="Pandolfi V."/>
            <person name="Bustamante F.O."/>
            <person name="Brasileiro-Vidal A.C."/>
            <person name="Benko-Iseppon A.M."/>
        </authorList>
    </citation>
    <scope>NUCLEOTIDE SEQUENCE [LARGE SCALE GENOMIC DNA]</scope>
    <source>
        <tissue evidence="5">Leaves</tissue>
    </source>
</reference>
<comment type="caution">
    <text evidence="5">The sequence shown here is derived from an EMBL/GenBank/DDBJ whole genome shotgun (WGS) entry which is preliminary data.</text>
</comment>
<dbReference type="PROSITE" id="PS50235">
    <property type="entry name" value="USP_3"/>
    <property type="match status" value="1"/>
</dbReference>